<evidence type="ECO:0000313" key="2">
    <source>
        <dbReference type="Proteomes" id="UP000010931"/>
    </source>
</evidence>
<organism evidence="1 2">
    <name type="scientific">Streptomyces turgidiscabies (strain Car8)</name>
    <dbReference type="NCBI Taxonomy" id="698760"/>
    <lineage>
        <taxon>Bacteria</taxon>
        <taxon>Bacillati</taxon>
        <taxon>Actinomycetota</taxon>
        <taxon>Actinomycetes</taxon>
        <taxon>Kitasatosporales</taxon>
        <taxon>Streptomycetaceae</taxon>
        <taxon>Streptomyces</taxon>
    </lineage>
</organism>
<gene>
    <name evidence="1" type="ORF">STRTUCAR8_01659</name>
</gene>
<dbReference type="AlphaFoldDB" id="L7F3T2"/>
<dbReference type="STRING" id="85558.T45_07754"/>
<dbReference type="EMBL" id="AEJB01000361">
    <property type="protein sequence ID" value="ELP65646.1"/>
    <property type="molecule type" value="Genomic_DNA"/>
</dbReference>
<protein>
    <submittedName>
        <fullName evidence="1">Uncharacterized protein</fullName>
    </submittedName>
</protein>
<dbReference type="GeneID" id="97407335"/>
<accession>L7F3T2</accession>
<dbReference type="PATRIC" id="fig|698760.3.peg.5196"/>
<name>L7F3T2_STRT8</name>
<evidence type="ECO:0000313" key="1">
    <source>
        <dbReference type="EMBL" id="ELP65646.1"/>
    </source>
</evidence>
<sequence>MTAQSAYRRPVYGVPRHVAESHLPLAEQLDAADHAFGQLLPKRIPERAAS</sequence>
<dbReference type="Proteomes" id="UP000010931">
    <property type="component" value="Unassembled WGS sequence"/>
</dbReference>
<reference evidence="1 2" key="1">
    <citation type="journal article" date="2011" name="Plasmid">
        <title>Streptomyces turgidiscabies Car8 contains a modular pathogenicity island that shares virulence genes with other actinobacterial plant pathogens.</title>
        <authorList>
            <person name="Huguet-Tapia J.C."/>
            <person name="Badger J.H."/>
            <person name="Loria R."/>
            <person name="Pettis G.S."/>
        </authorList>
    </citation>
    <scope>NUCLEOTIDE SEQUENCE [LARGE SCALE GENOMIC DNA]</scope>
    <source>
        <strain evidence="1 2">Car8</strain>
    </source>
</reference>
<dbReference type="RefSeq" id="WP_006378569.1">
    <property type="nucleotide sequence ID" value="NZ_AEJB01000361.1"/>
</dbReference>
<keyword evidence="2" id="KW-1185">Reference proteome</keyword>
<proteinExistence type="predicted"/>
<comment type="caution">
    <text evidence="1">The sequence shown here is derived from an EMBL/GenBank/DDBJ whole genome shotgun (WGS) entry which is preliminary data.</text>
</comment>